<comment type="caution">
    <text evidence="8">The sequence shown here is derived from an EMBL/GenBank/DDBJ whole genome shotgun (WGS) entry which is preliminary data.</text>
</comment>
<dbReference type="OrthoDB" id="9801219at2"/>
<dbReference type="EC" id="2.7.1.144" evidence="6"/>
<keyword evidence="5 6" id="KW-0067">ATP-binding</keyword>
<evidence type="ECO:0000256" key="2">
    <source>
        <dbReference type="ARBA" id="ARBA00022679"/>
    </source>
</evidence>
<dbReference type="SUPFAM" id="SSF53613">
    <property type="entry name" value="Ribokinase-like"/>
    <property type="match status" value="1"/>
</dbReference>
<keyword evidence="4 8" id="KW-0418">Kinase</keyword>
<evidence type="ECO:0000256" key="5">
    <source>
        <dbReference type="ARBA" id="ARBA00022840"/>
    </source>
</evidence>
<dbReference type="GO" id="GO:2001059">
    <property type="term" value="P:D-tagatose 6-phosphate catabolic process"/>
    <property type="evidence" value="ECO:0007669"/>
    <property type="project" value="UniProtKB-UniPathway"/>
</dbReference>
<evidence type="ECO:0000259" key="7">
    <source>
        <dbReference type="Pfam" id="PF00294"/>
    </source>
</evidence>
<dbReference type="EMBL" id="SLUN01000007">
    <property type="protein sequence ID" value="TCL71635.1"/>
    <property type="molecule type" value="Genomic_DNA"/>
</dbReference>
<evidence type="ECO:0000256" key="6">
    <source>
        <dbReference type="PIRNR" id="PIRNR000535"/>
    </source>
</evidence>
<dbReference type="GO" id="GO:0009024">
    <property type="term" value="F:tagatose-6-phosphate kinase activity"/>
    <property type="evidence" value="ECO:0007669"/>
    <property type="project" value="UniProtKB-EC"/>
</dbReference>
<evidence type="ECO:0000256" key="1">
    <source>
        <dbReference type="ARBA" id="ARBA00005380"/>
    </source>
</evidence>
<dbReference type="GO" id="GO:0016052">
    <property type="term" value="P:carbohydrate catabolic process"/>
    <property type="evidence" value="ECO:0007669"/>
    <property type="project" value="UniProtKB-ARBA"/>
</dbReference>
<dbReference type="RefSeq" id="WP_132013772.1">
    <property type="nucleotide sequence ID" value="NZ_SLUN01000007.1"/>
</dbReference>
<dbReference type="GO" id="GO:0044281">
    <property type="term" value="P:small molecule metabolic process"/>
    <property type="evidence" value="ECO:0007669"/>
    <property type="project" value="UniProtKB-ARBA"/>
</dbReference>
<keyword evidence="6" id="KW-0423">Lactose metabolism</keyword>
<organism evidence="8 9">
    <name type="scientific">Hydrogenispora ethanolica</name>
    <dbReference type="NCBI Taxonomy" id="1082276"/>
    <lineage>
        <taxon>Bacteria</taxon>
        <taxon>Bacillati</taxon>
        <taxon>Bacillota</taxon>
        <taxon>Hydrogenispora</taxon>
    </lineage>
</organism>
<evidence type="ECO:0000313" key="9">
    <source>
        <dbReference type="Proteomes" id="UP000295008"/>
    </source>
</evidence>
<keyword evidence="2 6" id="KW-0808">Transferase</keyword>
<dbReference type="InterPro" id="IPR017583">
    <property type="entry name" value="Tagatose/fructose_Pkinase"/>
</dbReference>
<dbReference type="PIRSF" id="PIRSF000535">
    <property type="entry name" value="1PFK/6PFK/LacC"/>
    <property type="match status" value="1"/>
</dbReference>
<proteinExistence type="inferred from homology"/>
<reference evidence="8 9" key="1">
    <citation type="submission" date="2019-03" db="EMBL/GenBank/DDBJ databases">
        <title>Genomic Encyclopedia of Type Strains, Phase IV (KMG-IV): sequencing the most valuable type-strain genomes for metagenomic binning, comparative biology and taxonomic classification.</title>
        <authorList>
            <person name="Goeker M."/>
        </authorList>
    </citation>
    <scope>NUCLEOTIDE SEQUENCE [LARGE SCALE GENOMIC DNA]</scope>
    <source>
        <strain evidence="8 9">LX-B</strain>
    </source>
</reference>
<comment type="similarity">
    <text evidence="6">Belongs to the carbohydrate kinase PfkB family. LacC subfamily.</text>
</comment>
<comment type="catalytic activity">
    <reaction evidence="6">
        <text>D-tagatofuranose 6-phosphate + ATP = D-tagatofuranose 1,6-bisphosphate + ADP + H(+)</text>
        <dbReference type="Rhea" id="RHEA:12420"/>
        <dbReference type="ChEBI" id="CHEBI:15378"/>
        <dbReference type="ChEBI" id="CHEBI:30616"/>
        <dbReference type="ChEBI" id="CHEBI:58694"/>
        <dbReference type="ChEBI" id="CHEBI:58695"/>
        <dbReference type="ChEBI" id="CHEBI:456216"/>
        <dbReference type="EC" id="2.7.1.144"/>
    </reaction>
</comment>
<dbReference type="GO" id="GO:0008443">
    <property type="term" value="F:phosphofructokinase activity"/>
    <property type="evidence" value="ECO:0007669"/>
    <property type="project" value="TreeGrafter"/>
</dbReference>
<comment type="similarity">
    <text evidence="1">Belongs to the carbohydrate kinase pfkB family.</text>
</comment>
<accession>A0A4R1RXZ2</accession>
<feature type="domain" description="Carbohydrate kinase PfkB" evidence="7">
    <location>
        <begin position="6"/>
        <end position="292"/>
    </location>
</feature>
<dbReference type="FunFam" id="3.40.1190.20:FF:000001">
    <property type="entry name" value="Phosphofructokinase"/>
    <property type="match status" value="1"/>
</dbReference>
<keyword evidence="3 6" id="KW-0547">Nucleotide-binding</keyword>
<evidence type="ECO:0000256" key="4">
    <source>
        <dbReference type="ARBA" id="ARBA00022777"/>
    </source>
</evidence>
<evidence type="ECO:0000256" key="3">
    <source>
        <dbReference type="ARBA" id="ARBA00022741"/>
    </source>
</evidence>
<dbReference type="GO" id="GO:0005988">
    <property type="term" value="P:lactose metabolic process"/>
    <property type="evidence" value="ECO:0007669"/>
    <property type="project" value="UniProtKB-KW"/>
</dbReference>
<sequence>MITTLTLNPCIDRTITIKGFQYGGLNRVLHTRSDFSGKGINVSIAVHQLGEATECLGFNYVEDSAFVKESLEKLGIRYRFIDIEGSLRTNIKVFDEQSSTMTEFNEHGHYVGAEALERLKQLVLAGAGDAAIMVFNGSVPEGVPKTVYQSLIAAVKASGVKTVLDADGELLLEGLKARPYFVKPNLYEFETAFKVKVRSKQDIVRIAREIIADGVELVCVSLGKEGAVLVGGDEAWFAPATDIKVKGVQGAGDSLVAGICLAIRQELALDQMLRYGVAAANASLIREGTLLCTAADFQAMLPRVAVEKITL</sequence>
<protein>
    <recommendedName>
        <fullName evidence="6">Tagatose-6-phosphate kinase</fullName>
        <ecNumber evidence="6">2.7.1.144</ecNumber>
    </recommendedName>
</protein>
<dbReference type="UniPathway" id="UPA00704">
    <property type="reaction ID" value="UER00715"/>
</dbReference>
<dbReference type="GO" id="GO:0005829">
    <property type="term" value="C:cytosol"/>
    <property type="evidence" value="ECO:0007669"/>
    <property type="project" value="TreeGrafter"/>
</dbReference>
<dbReference type="Gene3D" id="3.40.1190.20">
    <property type="match status" value="1"/>
</dbReference>
<dbReference type="InterPro" id="IPR011611">
    <property type="entry name" value="PfkB_dom"/>
</dbReference>
<dbReference type="GO" id="GO:0005524">
    <property type="term" value="F:ATP binding"/>
    <property type="evidence" value="ECO:0007669"/>
    <property type="project" value="UniProtKB-KW"/>
</dbReference>
<dbReference type="NCBIfam" id="TIGR03168">
    <property type="entry name" value="1-PFK"/>
    <property type="match status" value="1"/>
</dbReference>
<dbReference type="Proteomes" id="UP000295008">
    <property type="component" value="Unassembled WGS sequence"/>
</dbReference>
<dbReference type="Pfam" id="PF00294">
    <property type="entry name" value="PfkB"/>
    <property type="match status" value="1"/>
</dbReference>
<evidence type="ECO:0000313" key="8">
    <source>
        <dbReference type="EMBL" id="TCL71635.1"/>
    </source>
</evidence>
<name>A0A4R1RXZ2_HYDET</name>
<dbReference type="InterPro" id="IPR029056">
    <property type="entry name" value="Ribokinase-like"/>
</dbReference>
<dbReference type="CDD" id="cd01164">
    <property type="entry name" value="FruK_PfkB_like"/>
    <property type="match status" value="1"/>
</dbReference>
<gene>
    <name evidence="8" type="ORF">EDC14_100798</name>
</gene>
<keyword evidence="9" id="KW-1185">Reference proteome</keyword>
<dbReference type="PANTHER" id="PTHR46566">
    <property type="entry name" value="1-PHOSPHOFRUCTOKINASE-RELATED"/>
    <property type="match status" value="1"/>
</dbReference>
<dbReference type="AlphaFoldDB" id="A0A4R1RXZ2"/>
<dbReference type="PANTHER" id="PTHR46566:SF2">
    <property type="entry name" value="ATP-DEPENDENT 6-PHOSPHOFRUCTOKINASE ISOZYME 2"/>
    <property type="match status" value="1"/>
</dbReference>
<comment type="pathway">
    <text evidence="6">Carbohydrate metabolism; D-tagatose 6-phosphate degradation; D-glyceraldehyde 3-phosphate and glycerone phosphate from D-tagatose 6-phosphate: step 1/2.</text>
</comment>